<dbReference type="EC" id="2.7.11.1" evidence="1"/>
<name>A0A9P4PPA3_9PLEO</name>
<reference evidence="7" key="1">
    <citation type="journal article" date="2020" name="Stud. Mycol.">
        <title>101 Dothideomycetes genomes: a test case for predicting lifestyles and emergence of pathogens.</title>
        <authorList>
            <person name="Haridas S."/>
            <person name="Albert R."/>
            <person name="Binder M."/>
            <person name="Bloem J."/>
            <person name="Labutti K."/>
            <person name="Salamov A."/>
            <person name="Andreopoulos B."/>
            <person name="Baker S."/>
            <person name="Barry K."/>
            <person name="Bills G."/>
            <person name="Bluhm B."/>
            <person name="Cannon C."/>
            <person name="Castanera R."/>
            <person name="Culley D."/>
            <person name="Daum C."/>
            <person name="Ezra D."/>
            <person name="Gonzalez J."/>
            <person name="Henrissat B."/>
            <person name="Kuo A."/>
            <person name="Liang C."/>
            <person name="Lipzen A."/>
            <person name="Lutzoni F."/>
            <person name="Magnuson J."/>
            <person name="Mondo S."/>
            <person name="Nolan M."/>
            <person name="Ohm R."/>
            <person name="Pangilinan J."/>
            <person name="Park H.-J."/>
            <person name="Ramirez L."/>
            <person name="Alfaro M."/>
            <person name="Sun H."/>
            <person name="Tritt A."/>
            <person name="Yoshinaga Y."/>
            <person name="Zwiers L.-H."/>
            <person name="Turgeon B."/>
            <person name="Goodwin S."/>
            <person name="Spatafora J."/>
            <person name="Crous P."/>
            <person name="Grigoriev I."/>
        </authorList>
    </citation>
    <scope>NUCLEOTIDE SEQUENCE</scope>
    <source>
        <strain evidence="7">CBS 690.94</strain>
    </source>
</reference>
<dbReference type="InterPro" id="IPR050660">
    <property type="entry name" value="NEK_Ser/Thr_kinase"/>
</dbReference>
<evidence type="ECO:0000256" key="4">
    <source>
        <dbReference type="ARBA" id="ARBA00022777"/>
    </source>
</evidence>
<dbReference type="PROSITE" id="PS00108">
    <property type="entry name" value="PROTEIN_KINASE_ST"/>
    <property type="match status" value="1"/>
</dbReference>
<evidence type="ECO:0000313" key="8">
    <source>
        <dbReference type="Proteomes" id="UP000799764"/>
    </source>
</evidence>
<dbReference type="GO" id="GO:0005524">
    <property type="term" value="F:ATP binding"/>
    <property type="evidence" value="ECO:0007669"/>
    <property type="project" value="UniProtKB-KW"/>
</dbReference>
<comment type="caution">
    <text evidence="7">The sequence shown here is derived from an EMBL/GenBank/DDBJ whole genome shotgun (WGS) entry which is preliminary data.</text>
</comment>
<protein>
    <recommendedName>
        <fullName evidence="1">non-specific serine/threonine protein kinase</fullName>
        <ecNumber evidence="1">2.7.11.1</ecNumber>
    </recommendedName>
</protein>
<evidence type="ECO:0000256" key="3">
    <source>
        <dbReference type="ARBA" id="ARBA00022741"/>
    </source>
</evidence>
<keyword evidence="5" id="KW-0067">ATP-binding</keyword>
<dbReference type="SUPFAM" id="SSF56112">
    <property type="entry name" value="Protein kinase-like (PK-like)"/>
    <property type="match status" value="1"/>
</dbReference>
<evidence type="ECO:0000256" key="1">
    <source>
        <dbReference type="ARBA" id="ARBA00012513"/>
    </source>
</evidence>
<feature type="domain" description="Protein kinase" evidence="6">
    <location>
        <begin position="11"/>
        <end position="283"/>
    </location>
</feature>
<dbReference type="GO" id="GO:0004674">
    <property type="term" value="F:protein serine/threonine kinase activity"/>
    <property type="evidence" value="ECO:0007669"/>
    <property type="project" value="UniProtKB-EC"/>
</dbReference>
<dbReference type="AlphaFoldDB" id="A0A9P4PPA3"/>
<evidence type="ECO:0000313" key="7">
    <source>
        <dbReference type="EMBL" id="KAF2448794.1"/>
    </source>
</evidence>
<evidence type="ECO:0000256" key="2">
    <source>
        <dbReference type="ARBA" id="ARBA00022679"/>
    </source>
</evidence>
<keyword evidence="2" id="KW-0808">Transferase</keyword>
<dbReference type="Proteomes" id="UP000799764">
    <property type="component" value="Unassembled WGS sequence"/>
</dbReference>
<keyword evidence="4 7" id="KW-0418">Kinase</keyword>
<dbReference type="Gene3D" id="1.10.510.10">
    <property type="entry name" value="Transferase(Phosphotransferase) domain 1"/>
    <property type="match status" value="1"/>
</dbReference>
<dbReference type="PANTHER" id="PTHR43671:SF13">
    <property type="entry name" value="SERINE_THREONINE-PROTEIN KINASE NEK2"/>
    <property type="match status" value="1"/>
</dbReference>
<dbReference type="InterPro" id="IPR000719">
    <property type="entry name" value="Prot_kinase_dom"/>
</dbReference>
<evidence type="ECO:0000256" key="5">
    <source>
        <dbReference type="ARBA" id="ARBA00022840"/>
    </source>
</evidence>
<accession>A0A9P4PPA3</accession>
<gene>
    <name evidence="7" type="ORF">P171DRAFT_406993</name>
</gene>
<sequence length="311" mass="35059">MPLSQSDFTTIRHLTAEREGGFNQGIVLVRHRRTSTLYIEKRVSTQAIRTGHAAREARALRTCSHPHIISLVFADLDPRTHGYGSIYTTYCELGSLDGLISRLARRSTYAPEGFLWKLLFEMATALCYLQTGLKSSRDAMNGQPVTARQRGWDKILHRDIKPGNVFLTSHRQSTHSAYPTLVLGDFGASLMERDAQSPLMTAWTKPFAAPEEPRYTDTSDVYSLALSVYCLTTLRQSPGRRESVRNDPAPGYSRELRGVLGRMLRTRPEDRANVGYLPYLVWREMAVVKREREAGGIRSESLPSWALVRTG</sequence>
<dbReference type="InterPro" id="IPR008271">
    <property type="entry name" value="Ser/Thr_kinase_AS"/>
</dbReference>
<organism evidence="7 8">
    <name type="scientific">Karstenula rhodostoma CBS 690.94</name>
    <dbReference type="NCBI Taxonomy" id="1392251"/>
    <lineage>
        <taxon>Eukaryota</taxon>
        <taxon>Fungi</taxon>
        <taxon>Dikarya</taxon>
        <taxon>Ascomycota</taxon>
        <taxon>Pezizomycotina</taxon>
        <taxon>Dothideomycetes</taxon>
        <taxon>Pleosporomycetidae</taxon>
        <taxon>Pleosporales</taxon>
        <taxon>Massarineae</taxon>
        <taxon>Didymosphaeriaceae</taxon>
        <taxon>Karstenula</taxon>
    </lineage>
</organism>
<dbReference type="InterPro" id="IPR011009">
    <property type="entry name" value="Kinase-like_dom_sf"/>
</dbReference>
<dbReference type="Pfam" id="PF00069">
    <property type="entry name" value="Pkinase"/>
    <property type="match status" value="1"/>
</dbReference>
<dbReference type="EMBL" id="MU001495">
    <property type="protein sequence ID" value="KAF2448794.1"/>
    <property type="molecule type" value="Genomic_DNA"/>
</dbReference>
<dbReference type="PANTHER" id="PTHR43671">
    <property type="entry name" value="SERINE/THREONINE-PROTEIN KINASE NEK"/>
    <property type="match status" value="1"/>
</dbReference>
<proteinExistence type="predicted"/>
<evidence type="ECO:0000259" key="6">
    <source>
        <dbReference type="PROSITE" id="PS50011"/>
    </source>
</evidence>
<dbReference type="PROSITE" id="PS50011">
    <property type="entry name" value="PROTEIN_KINASE_DOM"/>
    <property type="match status" value="1"/>
</dbReference>
<dbReference type="OrthoDB" id="310217at2759"/>
<keyword evidence="8" id="KW-1185">Reference proteome</keyword>
<keyword evidence="3" id="KW-0547">Nucleotide-binding</keyword>
<dbReference type="SMART" id="SM00220">
    <property type="entry name" value="S_TKc"/>
    <property type="match status" value="1"/>
</dbReference>